<accession>A0ABQ7QCG3</accession>
<proteinExistence type="predicted"/>
<dbReference type="EMBL" id="JAHIBW010000017">
    <property type="protein sequence ID" value="KAG7302460.1"/>
    <property type="molecule type" value="Genomic_DNA"/>
</dbReference>
<reference evidence="1 2" key="1">
    <citation type="submission" date="2021-06" db="EMBL/GenBank/DDBJ databases">
        <title>A haploid diamondback moth (Plutella xylostella L.) genome assembly resolves 31 chromosomes and identifies a diamide resistance mutation.</title>
        <authorList>
            <person name="Ward C.M."/>
            <person name="Perry K.D."/>
            <person name="Baker G."/>
            <person name="Powis K."/>
            <person name="Heckel D.G."/>
            <person name="Baxter S.W."/>
        </authorList>
    </citation>
    <scope>NUCLEOTIDE SEQUENCE [LARGE SCALE GENOMIC DNA]</scope>
    <source>
        <strain evidence="1 2">LV</strain>
        <tissue evidence="1">Single pupa</tissue>
    </source>
</reference>
<protein>
    <recommendedName>
        <fullName evidence="3">Secreted protein</fullName>
    </recommendedName>
</protein>
<name>A0ABQ7QCG3_PLUXY</name>
<comment type="caution">
    <text evidence="1">The sequence shown here is derived from an EMBL/GenBank/DDBJ whole genome shotgun (WGS) entry which is preliminary data.</text>
</comment>
<evidence type="ECO:0000313" key="2">
    <source>
        <dbReference type="Proteomes" id="UP000823941"/>
    </source>
</evidence>
<sequence length="77" mass="7492">MQLHDAAQTSVCRKNCTASCVAAAAAAAAAVAAGAPVAASLAGRTGFHDGLPGPAAAAATTAVLLRQRARVSTRNPH</sequence>
<organism evidence="1 2">
    <name type="scientific">Plutella xylostella</name>
    <name type="common">Diamondback moth</name>
    <name type="synonym">Plutella maculipennis</name>
    <dbReference type="NCBI Taxonomy" id="51655"/>
    <lineage>
        <taxon>Eukaryota</taxon>
        <taxon>Metazoa</taxon>
        <taxon>Ecdysozoa</taxon>
        <taxon>Arthropoda</taxon>
        <taxon>Hexapoda</taxon>
        <taxon>Insecta</taxon>
        <taxon>Pterygota</taxon>
        <taxon>Neoptera</taxon>
        <taxon>Endopterygota</taxon>
        <taxon>Lepidoptera</taxon>
        <taxon>Glossata</taxon>
        <taxon>Ditrysia</taxon>
        <taxon>Yponomeutoidea</taxon>
        <taxon>Plutellidae</taxon>
        <taxon>Plutella</taxon>
    </lineage>
</organism>
<evidence type="ECO:0000313" key="1">
    <source>
        <dbReference type="EMBL" id="KAG7302460.1"/>
    </source>
</evidence>
<keyword evidence="2" id="KW-1185">Reference proteome</keyword>
<dbReference type="Proteomes" id="UP000823941">
    <property type="component" value="Chromosome 17"/>
</dbReference>
<gene>
    <name evidence="1" type="ORF">JYU34_012366</name>
</gene>
<evidence type="ECO:0008006" key="3">
    <source>
        <dbReference type="Google" id="ProtNLM"/>
    </source>
</evidence>